<dbReference type="Proteomes" id="UP001365542">
    <property type="component" value="Unassembled WGS sequence"/>
</dbReference>
<feature type="region of interest" description="Disordered" evidence="1">
    <location>
        <begin position="1"/>
        <end position="20"/>
    </location>
</feature>
<feature type="compositionally biased region" description="Basic and acidic residues" evidence="1">
    <location>
        <begin position="8"/>
        <end position="20"/>
    </location>
</feature>
<protein>
    <submittedName>
        <fullName evidence="2">Uncharacterized protein</fullName>
    </submittedName>
</protein>
<feature type="region of interest" description="Disordered" evidence="1">
    <location>
        <begin position="464"/>
        <end position="520"/>
    </location>
</feature>
<evidence type="ECO:0000313" key="3">
    <source>
        <dbReference type="Proteomes" id="UP001365542"/>
    </source>
</evidence>
<organism evidence="2 3">
    <name type="scientific">Orbilia ellipsospora</name>
    <dbReference type="NCBI Taxonomy" id="2528407"/>
    <lineage>
        <taxon>Eukaryota</taxon>
        <taxon>Fungi</taxon>
        <taxon>Dikarya</taxon>
        <taxon>Ascomycota</taxon>
        <taxon>Pezizomycotina</taxon>
        <taxon>Orbiliomycetes</taxon>
        <taxon>Orbiliales</taxon>
        <taxon>Orbiliaceae</taxon>
        <taxon>Orbilia</taxon>
    </lineage>
</organism>
<sequence length="747" mass="84275">MADTMDVDESKPTKDQKEPRFGTVAAIQAKEFHKELILAVTFRLEEGFDTKAIDLLSEVSYAGISTPPKKGTRKEIAIPPPEILSIITTMSLHPNYTTRQTGLLELDTAMKASSYIRTIIRLAGATNCKLQDAWRFRRIEGANNSSDDNGTGTRKMRNRNVAKTGAAGRRGRRMVHEIDGTPFANLDIAQGENLFKRCDDIWAVIGWALVTSCCYKKRWDVWKDFLELLLETLEADFEERIEAADTAEEMDLEGSMINAIGLLPDLAGGAGYKRIVRAIFANGSERSRNEWVPVFPKETKKAPKTRPVEWKTKLDAAAYKEGKDKAAGDVIKKLNENAGADFKKFRNNVNDTSDAYQEFQDELLRAGLVDDADDESEDDEGIRGLKKEDKSKLESHEEAAEAWGGVESITIRLKLMALVSVIGACAELSNARRERLAADELKKNRKSRQRSKTPARQELLENQMANLLHTEKPTSTITTKNTLTEEVKDKTEEQNDASTSHPIPPALSSSSSDQYNDNNKYTLRYHHPTILSSLPHNVRNINPTPTPTNIENNDPNNKNNNLPQISWIFAWDTETLTCFHEEYTDSLRTLPIKQLTLFLTPTIYPEADPSFRATLLTSILQRSMVFQPRNGWTTDTVTDENLTEWYLPHYARGQDVESQVRMGMLVEYLARLWHLNAPGGKGWRWSEEMQGAVEAGIAVRREKAETALKRRKKSTEAEAELIGMLEMGENRLRILVIQAKTMTLKKK</sequence>
<feature type="compositionally biased region" description="Acidic residues" evidence="1">
    <location>
        <begin position="370"/>
        <end position="380"/>
    </location>
</feature>
<evidence type="ECO:0000256" key="1">
    <source>
        <dbReference type="SAM" id="MobiDB-lite"/>
    </source>
</evidence>
<reference evidence="2 3" key="1">
    <citation type="submission" date="2019-10" db="EMBL/GenBank/DDBJ databases">
        <authorList>
            <person name="Palmer J.M."/>
        </authorList>
    </citation>
    <scope>NUCLEOTIDE SEQUENCE [LARGE SCALE GENOMIC DNA]</scope>
    <source>
        <strain evidence="2 3">TWF694</strain>
    </source>
</reference>
<evidence type="ECO:0000313" key="2">
    <source>
        <dbReference type="EMBL" id="KAK6526315.1"/>
    </source>
</evidence>
<keyword evidence="3" id="KW-1185">Reference proteome</keyword>
<feature type="compositionally biased region" description="Basic and acidic residues" evidence="1">
    <location>
        <begin position="381"/>
        <end position="391"/>
    </location>
</feature>
<dbReference type="AlphaFoldDB" id="A0AAV9WV46"/>
<dbReference type="EMBL" id="JAVHJO010000016">
    <property type="protein sequence ID" value="KAK6526315.1"/>
    <property type="molecule type" value="Genomic_DNA"/>
</dbReference>
<gene>
    <name evidence="2" type="ORF">TWF694_004914</name>
</gene>
<name>A0AAV9WV46_9PEZI</name>
<comment type="caution">
    <text evidence="2">The sequence shown here is derived from an EMBL/GenBank/DDBJ whole genome shotgun (WGS) entry which is preliminary data.</text>
</comment>
<accession>A0AAV9WV46</accession>
<feature type="region of interest" description="Disordered" evidence="1">
    <location>
        <begin position="368"/>
        <end position="391"/>
    </location>
</feature>
<proteinExistence type="predicted"/>
<feature type="compositionally biased region" description="Basic and acidic residues" evidence="1">
    <location>
        <begin position="483"/>
        <end position="493"/>
    </location>
</feature>
<feature type="compositionally biased region" description="Polar residues" evidence="1">
    <location>
        <begin position="473"/>
        <end position="482"/>
    </location>
</feature>